<keyword evidence="1" id="KW-0479">Metal-binding</keyword>
<dbReference type="PANTHER" id="PTHR12629">
    <property type="entry name" value="DIPHOSPHOINOSITOL POLYPHOSPHATE PHOSPHOHYDROLASE"/>
    <property type="match status" value="1"/>
</dbReference>
<reference evidence="4 5" key="1">
    <citation type="submission" date="2019-06" db="EMBL/GenBank/DDBJ databases">
        <title>A chromosomal-level reference genome of Carpinus fangiana (Coryloideae, Betulaceae).</title>
        <authorList>
            <person name="Yang X."/>
            <person name="Wang Z."/>
            <person name="Zhang L."/>
            <person name="Hao G."/>
            <person name="Liu J."/>
            <person name="Yang Y."/>
        </authorList>
    </citation>
    <scope>NUCLEOTIDE SEQUENCE [LARGE SCALE GENOMIC DNA]</scope>
    <source>
        <strain evidence="4">Cfa_2016G</strain>
        <tissue evidence="4">Leaf</tissue>
    </source>
</reference>
<proteinExistence type="predicted"/>
<keyword evidence="2" id="KW-0378">Hydrolase</keyword>
<dbReference type="InterPro" id="IPR000086">
    <property type="entry name" value="NUDIX_hydrolase_dom"/>
</dbReference>
<dbReference type="Pfam" id="PF00293">
    <property type="entry name" value="NUDIX"/>
    <property type="match status" value="1"/>
</dbReference>
<evidence type="ECO:0000313" key="4">
    <source>
        <dbReference type="EMBL" id="KAE8100092.1"/>
    </source>
</evidence>
<dbReference type="PANTHER" id="PTHR12629:SF58">
    <property type="entry name" value="NUDIX HYDROLASE 12, MITOCHONDRIAL"/>
    <property type="match status" value="1"/>
</dbReference>
<protein>
    <recommendedName>
        <fullName evidence="3">Nudix hydrolase domain-containing protein</fullName>
    </recommendedName>
</protein>
<dbReference type="Proteomes" id="UP000327013">
    <property type="component" value="Chromosome 7"/>
</dbReference>
<dbReference type="InterPro" id="IPR015797">
    <property type="entry name" value="NUDIX_hydrolase-like_dom_sf"/>
</dbReference>
<dbReference type="GO" id="GO:0005634">
    <property type="term" value="C:nucleus"/>
    <property type="evidence" value="ECO:0007669"/>
    <property type="project" value="TreeGrafter"/>
</dbReference>
<evidence type="ECO:0000313" key="5">
    <source>
        <dbReference type="Proteomes" id="UP000327013"/>
    </source>
</evidence>
<feature type="domain" description="Nudix hydrolase" evidence="3">
    <location>
        <begin position="44"/>
        <end position="84"/>
    </location>
</feature>
<accession>A0A5N6RKP3</accession>
<dbReference type="EMBL" id="CM017327">
    <property type="protein sequence ID" value="KAE8100092.1"/>
    <property type="molecule type" value="Genomic_DNA"/>
</dbReference>
<keyword evidence="5" id="KW-1185">Reference proteome</keyword>
<sequence length="178" mass="20108">MNAFNHQSIVTAAYSLDAYNRCIPYRLSKEDKDQSGEKEKCIEVLMISSPNRDDLVFPKGGWEDDGTVLQAASREALEEAGVKGTLNAGKSPWILGIQKQKQTEHLQPGRRLQRQKTRSSRRWKIQRSLLPRQWQMRQVVKCQIMTPNCCAKPSSGQHHGMNAISPYPLGICLSRGCL</sequence>
<evidence type="ECO:0000259" key="3">
    <source>
        <dbReference type="Pfam" id="PF00293"/>
    </source>
</evidence>
<dbReference type="GO" id="GO:0005737">
    <property type="term" value="C:cytoplasm"/>
    <property type="evidence" value="ECO:0007669"/>
    <property type="project" value="TreeGrafter"/>
</dbReference>
<evidence type="ECO:0000256" key="2">
    <source>
        <dbReference type="ARBA" id="ARBA00022801"/>
    </source>
</evidence>
<dbReference type="Gene3D" id="3.90.79.10">
    <property type="entry name" value="Nucleoside Triphosphate Pyrophosphohydrolase"/>
    <property type="match status" value="1"/>
</dbReference>
<gene>
    <name evidence="4" type="ORF">FH972_018019</name>
</gene>
<dbReference type="OrthoDB" id="2011998at2759"/>
<dbReference type="GO" id="GO:0016787">
    <property type="term" value="F:hydrolase activity"/>
    <property type="evidence" value="ECO:0007669"/>
    <property type="project" value="UniProtKB-KW"/>
</dbReference>
<dbReference type="SUPFAM" id="SSF55811">
    <property type="entry name" value="Nudix"/>
    <property type="match status" value="1"/>
</dbReference>
<dbReference type="GO" id="GO:0046872">
    <property type="term" value="F:metal ion binding"/>
    <property type="evidence" value="ECO:0007669"/>
    <property type="project" value="UniProtKB-KW"/>
</dbReference>
<name>A0A5N6RKP3_9ROSI</name>
<dbReference type="AlphaFoldDB" id="A0A5N6RKP3"/>
<evidence type="ECO:0000256" key="1">
    <source>
        <dbReference type="ARBA" id="ARBA00022723"/>
    </source>
</evidence>
<organism evidence="4 5">
    <name type="scientific">Carpinus fangiana</name>
    <dbReference type="NCBI Taxonomy" id="176857"/>
    <lineage>
        <taxon>Eukaryota</taxon>
        <taxon>Viridiplantae</taxon>
        <taxon>Streptophyta</taxon>
        <taxon>Embryophyta</taxon>
        <taxon>Tracheophyta</taxon>
        <taxon>Spermatophyta</taxon>
        <taxon>Magnoliopsida</taxon>
        <taxon>eudicotyledons</taxon>
        <taxon>Gunneridae</taxon>
        <taxon>Pentapetalae</taxon>
        <taxon>rosids</taxon>
        <taxon>fabids</taxon>
        <taxon>Fagales</taxon>
        <taxon>Betulaceae</taxon>
        <taxon>Carpinus</taxon>
    </lineage>
</organism>